<evidence type="ECO:0000313" key="4">
    <source>
        <dbReference type="EMBL" id="TPX54209.1"/>
    </source>
</evidence>
<dbReference type="EMBL" id="QEAM01000023">
    <property type="protein sequence ID" value="TPX50042.1"/>
    <property type="molecule type" value="Genomic_DNA"/>
</dbReference>
<dbReference type="EMBL" id="QEAN01000008">
    <property type="protein sequence ID" value="TPX54209.1"/>
    <property type="molecule type" value="Genomic_DNA"/>
</dbReference>
<keyword evidence="5" id="KW-1185">Reference proteome</keyword>
<evidence type="ECO:0000313" key="2">
    <source>
        <dbReference type="EMBL" id="TPX50042.1"/>
    </source>
</evidence>
<dbReference type="VEuPathDB" id="FungiDB:SeMB42_g00431"/>
<feature type="coiled-coil region" evidence="1">
    <location>
        <begin position="6"/>
        <end position="117"/>
    </location>
</feature>
<reference evidence="5 6" key="1">
    <citation type="journal article" date="2019" name="Sci. Rep.">
        <title>Comparative genomics of chytrid fungi reveal insights into the obligate biotrophic and pathogenic lifestyle of Synchytrium endobioticum.</title>
        <authorList>
            <person name="van de Vossenberg B.T.L.H."/>
            <person name="Warris S."/>
            <person name="Nguyen H.D.T."/>
            <person name="van Gent-Pelzer M.P.E."/>
            <person name="Joly D.L."/>
            <person name="van de Geest H.C."/>
            <person name="Bonants P.J.M."/>
            <person name="Smith D.S."/>
            <person name="Levesque C.A."/>
            <person name="van der Lee T.A.J."/>
        </authorList>
    </citation>
    <scope>NUCLEOTIDE SEQUENCE [LARGE SCALE GENOMIC DNA]</scope>
    <source>
        <strain evidence="2 6">LEV6574</strain>
        <strain evidence="3 5">MB42</strain>
    </source>
</reference>
<dbReference type="VEuPathDB" id="FungiDB:SeMB42_g00429"/>
<accession>A0A507DR28</accession>
<dbReference type="EMBL" id="QEAN01000008">
    <property type="protein sequence ID" value="TPX54184.1"/>
    <property type="molecule type" value="Genomic_DNA"/>
</dbReference>
<proteinExistence type="predicted"/>
<keyword evidence="1" id="KW-0175">Coiled coil</keyword>
<comment type="caution">
    <text evidence="3">The sequence shown here is derived from an EMBL/GenBank/DDBJ whole genome shotgun (WGS) entry which is preliminary data.</text>
</comment>
<evidence type="ECO:0000313" key="6">
    <source>
        <dbReference type="Proteomes" id="UP000320475"/>
    </source>
</evidence>
<dbReference type="Proteomes" id="UP000317494">
    <property type="component" value="Unassembled WGS sequence"/>
</dbReference>
<evidence type="ECO:0000313" key="5">
    <source>
        <dbReference type="Proteomes" id="UP000317494"/>
    </source>
</evidence>
<protein>
    <submittedName>
        <fullName evidence="3">Uncharacterized protein</fullName>
    </submittedName>
</protein>
<gene>
    <name evidence="2" type="ORF">SeLEV6574_g01128</name>
    <name evidence="3" type="ORF">SeMB42_g00429</name>
    <name evidence="4" type="ORF">SeMB42_g00431</name>
</gene>
<organism evidence="3 5">
    <name type="scientific">Synchytrium endobioticum</name>
    <dbReference type="NCBI Taxonomy" id="286115"/>
    <lineage>
        <taxon>Eukaryota</taxon>
        <taxon>Fungi</taxon>
        <taxon>Fungi incertae sedis</taxon>
        <taxon>Chytridiomycota</taxon>
        <taxon>Chytridiomycota incertae sedis</taxon>
        <taxon>Chytridiomycetes</taxon>
        <taxon>Synchytriales</taxon>
        <taxon>Synchytriaceae</taxon>
        <taxon>Synchytrium</taxon>
    </lineage>
</organism>
<dbReference type="Proteomes" id="UP000320475">
    <property type="component" value="Unassembled WGS sequence"/>
</dbReference>
<sequence>MLLKLQNETEQRSEEHQNELLKLTEEHQRLLVCAEKGRKAVEQTLESRTRDLSELHEEMEKMKKQASKVKLLLTEREKLKSQVQKASQETERLQTLNTKYSQDLNELKAKLHDQKRLNAAAAGDIAAEFLSLLEQHLDEKAQQELFACQRDLSATRNKIRELERKLGQAAKQQVLEQRIADAMIWVSNEHSSQDNCWDTHGVSTSVLSVYDQLKFWKLSERLRQDLYAKPQLADETADKLRVAQSQLAITEHECNKYKRALRYREDAIRQATRMLERNL</sequence>
<evidence type="ECO:0000313" key="3">
    <source>
        <dbReference type="EMBL" id="TPX54184.1"/>
    </source>
</evidence>
<dbReference type="AlphaFoldDB" id="A0A507DR28"/>
<feature type="coiled-coil region" evidence="1">
    <location>
        <begin position="145"/>
        <end position="172"/>
    </location>
</feature>
<evidence type="ECO:0000256" key="1">
    <source>
        <dbReference type="SAM" id="Coils"/>
    </source>
</evidence>
<name>A0A507DR28_9FUNG</name>